<sequence>MPADPADKSGAAARTARLERKQWLAQRLETLLEGDPALENRFKAVRAFGSGVRISEYHLTNACNIRCDGCWFFAFGHDKASTEAKSLAAWEDFIEAQRKKRVNAALLIGGEPTLFLDRIEAFVKRMRYVTISTNGYKALPNDERFRDVGMLVSVFGGGPLDDELRAIKPGGRRFTGLFDQALRNYRYDPRPTFVFAVTERSVPYVRETVRRIHENGNRVTINFYSEYNTSHPLRAANQRRLLDEVMEVKQRYQDTILSHPEHIAGVLTGKAWCGEFSGQTCPSVSSDHAANSERVRNGNAVLPFFNTYKPDLETLEVCCTSGHCDGCRDSQAVYSWQVVSLEKSLQSKENLQTWIEVAESYWSQFIWTPFHWSKKDGARLQRPTQAAAAGAPRHSAVAA</sequence>
<dbReference type="RefSeq" id="WP_276266184.1">
    <property type="nucleotide sequence ID" value="NZ_JARJLM010000351.1"/>
</dbReference>
<feature type="domain" description="Radical SAM core" evidence="6">
    <location>
        <begin position="59"/>
        <end position="138"/>
    </location>
</feature>
<dbReference type="Gene3D" id="3.20.20.70">
    <property type="entry name" value="Aldolase class I"/>
    <property type="match status" value="1"/>
</dbReference>
<dbReference type="InterPro" id="IPR007197">
    <property type="entry name" value="rSAM"/>
</dbReference>
<accession>A0ABT6ARY1</accession>
<evidence type="ECO:0000313" key="8">
    <source>
        <dbReference type="Proteomes" id="UP001216674"/>
    </source>
</evidence>
<dbReference type="SFLD" id="SFLDS00029">
    <property type="entry name" value="Radical_SAM"/>
    <property type="match status" value="1"/>
</dbReference>
<protein>
    <submittedName>
        <fullName evidence="7">Radical SAM protein</fullName>
    </submittedName>
</protein>
<dbReference type="SUPFAM" id="SSF102114">
    <property type="entry name" value="Radical SAM enzymes"/>
    <property type="match status" value="1"/>
</dbReference>
<evidence type="ECO:0000256" key="1">
    <source>
        <dbReference type="ARBA" id="ARBA00001966"/>
    </source>
</evidence>
<comment type="caution">
    <text evidence="7">The sequence shown here is derived from an EMBL/GenBank/DDBJ whole genome shotgun (WGS) entry which is preliminary data.</text>
</comment>
<dbReference type="EMBL" id="JARJLM010000351">
    <property type="protein sequence ID" value="MDF3835385.1"/>
    <property type="molecule type" value="Genomic_DNA"/>
</dbReference>
<gene>
    <name evidence="7" type="ORF">P3W85_20850</name>
</gene>
<proteinExistence type="predicted"/>
<keyword evidence="5" id="KW-0411">Iron-sulfur</keyword>
<organism evidence="7 8">
    <name type="scientific">Cupriavidus basilensis</name>
    <dbReference type="NCBI Taxonomy" id="68895"/>
    <lineage>
        <taxon>Bacteria</taxon>
        <taxon>Pseudomonadati</taxon>
        <taxon>Pseudomonadota</taxon>
        <taxon>Betaproteobacteria</taxon>
        <taxon>Burkholderiales</taxon>
        <taxon>Burkholderiaceae</taxon>
        <taxon>Cupriavidus</taxon>
    </lineage>
</organism>
<keyword evidence="4" id="KW-0408">Iron</keyword>
<reference evidence="7 8" key="1">
    <citation type="submission" date="2023-03" db="EMBL/GenBank/DDBJ databases">
        <title>Draft assemblies of triclosan tolerant bacteria isolated from returned activated sludge.</title>
        <authorList>
            <person name="Van Hamelsveld S."/>
        </authorList>
    </citation>
    <scope>NUCLEOTIDE SEQUENCE [LARGE SCALE GENOMIC DNA]</scope>
    <source>
        <strain evidence="7 8">GW210010_S58</strain>
    </source>
</reference>
<dbReference type="InterPro" id="IPR013785">
    <property type="entry name" value="Aldolase_TIM"/>
</dbReference>
<evidence type="ECO:0000256" key="2">
    <source>
        <dbReference type="ARBA" id="ARBA00022691"/>
    </source>
</evidence>
<evidence type="ECO:0000313" key="7">
    <source>
        <dbReference type="EMBL" id="MDF3835385.1"/>
    </source>
</evidence>
<dbReference type="Proteomes" id="UP001216674">
    <property type="component" value="Unassembled WGS sequence"/>
</dbReference>
<keyword evidence="3" id="KW-0479">Metal-binding</keyword>
<dbReference type="Pfam" id="PF04055">
    <property type="entry name" value="Radical_SAM"/>
    <property type="match status" value="1"/>
</dbReference>
<evidence type="ECO:0000259" key="6">
    <source>
        <dbReference type="Pfam" id="PF04055"/>
    </source>
</evidence>
<keyword evidence="2" id="KW-0949">S-adenosyl-L-methionine</keyword>
<dbReference type="CDD" id="cd01335">
    <property type="entry name" value="Radical_SAM"/>
    <property type="match status" value="1"/>
</dbReference>
<evidence type="ECO:0000256" key="5">
    <source>
        <dbReference type="ARBA" id="ARBA00023014"/>
    </source>
</evidence>
<keyword evidence="8" id="KW-1185">Reference proteome</keyword>
<name>A0ABT6ARY1_9BURK</name>
<evidence type="ECO:0000256" key="3">
    <source>
        <dbReference type="ARBA" id="ARBA00022723"/>
    </source>
</evidence>
<comment type="cofactor">
    <cofactor evidence="1">
        <name>[4Fe-4S] cluster</name>
        <dbReference type="ChEBI" id="CHEBI:49883"/>
    </cofactor>
</comment>
<evidence type="ECO:0000256" key="4">
    <source>
        <dbReference type="ARBA" id="ARBA00023004"/>
    </source>
</evidence>
<dbReference type="InterPro" id="IPR058240">
    <property type="entry name" value="rSAM_sf"/>
</dbReference>